<dbReference type="Proteomes" id="UP001596267">
    <property type="component" value="Unassembled WGS sequence"/>
</dbReference>
<evidence type="ECO:0000313" key="1">
    <source>
        <dbReference type="EMBL" id="MFC6385173.1"/>
    </source>
</evidence>
<name>A0ABW1WD18_9BACL</name>
<gene>
    <name evidence="1" type="ORF">ACFP7A_01045</name>
</gene>
<dbReference type="SUPFAM" id="SSF116965">
    <property type="entry name" value="Hypothetical protein MPN330"/>
    <property type="match status" value="1"/>
</dbReference>
<dbReference type="SUPFAM" id="SSF48452">
    <property type="entry name" value="TPR-like"/>
    <property type="match status" value="1"/>
</dbReference>
<accession>A0ABW1WD18</accession>
<dbReference type="RefSeq" id="WP_253053660.1">
    <property type="nucleotide sequence ID" value="NZ_JAMXWN010000005.1"/>
</dbReference>
<reference evidence="2" key="1">
    <citation type="journal article" date="2019" name="Int. J. Syst. Evol. Microbiol.">
        <title>The Global Catalogue of Microorganisms (GCM) 10K type strain sequencing project: providing services to taxonomists for standard genome sequencing and annotation.</title>
        <authorList>
            <consortium name="The Broad Institute Genomics Platform"/>
            <consortium name="The Broad Institute Genome Sequencing Center for Infectious Disease"/>
            <person name="Wu L."/>
            <person name="Ma J."/>
        </authorList>
    </citation>
    <scope>NUCLEOTIDE SEQUENCE [LARGE SCALE GENOMIC DNA]</scope>
    <source>
        <strain evidence="2">CCUG 42001</strain>
    </source>
</reference>
<evidence type="ECO:0000313" key="2">
    <source>
        <dbReference type="Proteomes" id="UP001596267"/>
    </source>
</evidence>
<dbReference type="InterPro" id="IPR011990">
    <property type="entry name" value="TPR-like_helical_dom_sf"/>
</dbReference>
<protein>
    <submittedName>
        <fullName evidence="1">Tetratricopeptide repeat protein</fullName>
    </submittedName>
</protein>
<keyword evidence="2" id="KW-1185">Reference proteome</keyword>
<dbReference type="EMBL" id="JBHSTQ010000001">
    <property type="protein sequence ID" value="MFC6385173.1"/>
    <property type="molecule type" value="Genomic_DNA"/>
</dbReference>
<sequence>MKNNGKTNRDNSKLVMFPHLDERLLAKAMELVEEKNYNQARDLFGEMLEIDEHDIRGLYGWSVCSVELGDYRAAEESVVLLLEEDTPYYYDVFRLYLTILIERKDYKSALQEIMKANKKHNVPLELKDFFLQMQKFCRIRLHEPEWNQSIGEDVGALPNKQQREQGAEQSLDWPALEKADSNTQMLLLHNLTGQLKTKHLPEIERFLMDEHQQPEIKTMLLCAVKEGKLASEISMKKFGAVYHVQLDSEDFLNKRFADQIEEEIRRKLDSDNPTLADLAVDMERFFTMNVYPKPFVPASVPLWAAVFSIRAMGGSSADEIKLLSRFGVEEEEYHSAVSMVQDVESYGIWSS</sequence>
<dbReference type="Gene3D" id="1.25.40.10">
    <property type="entry name" value="Tetratricopeptide repeat domain"/>
    <property type="match status" value="1"/>
</dbReference>
<comment type="caution">
    <text evidence="1">The sequence shown here is derived from an EMBL/GenBank/DDBJ whole genome shotgun (WGS) entry which is preliminary data.</text>
</comment>
<proteinExistence type="predicted"/>
<organism evidence="1 2">
    <name type="scientific">Sporolactobacillus kofuensis</name>
    <dbReference type="NCBI Taxonomy" id="269672"/>
    <lineage>
        <taxon>Bacteria</taxon>
        <taxon>Bacillati</taxon>
        <taxon>Bacillota</taxon>
        <taxon>Bacilli</taxon>
        <taxon>Bacillales</taxon>
        <taxon>Sporolactobacillaceae</taxon>
        <taxon>Sporolactobacillus</taxon>
    </lineage>
</organism>